<dbReference type="Proteomes" id="UP001150603">
    <property type="component" value="Unassembled WGS sequence"/>
</dbReference>
<sequence length="98" mass="10886">MSQPGQHLSDREAALLTEYELIRNEVKRMGALVAEINHAELDALTESMRSVEQKMALVYTLFRSSIYAHLSQQAATDQGGAGNSDQFQTNCPPFEQSL</sequence>
<organism evidence="1 2">
    <name type="scientific">Linderina macrospora</name>
    <dbReference type="NCBI Taxonomy" id="4868"/>
    <lineage>
        <taxon>Eukaryota</taxon>
        <taxon>Fungi</taxon>
        <taxon>Fungi incertae sedis</taxon>
        <taxon>Zoopagomycota</taxon>
        <taxon>Kickxellomycotina</taxon>
        <taxon>Kickxellomycetes</taxon>
        <taxon>Kickxellales</taxon>
        <taxon>Kickxellaceae</taxon>
        <taxon>Linderina</taxon>
    </lineage>
</organism>
<gene>
    <name evidence="1" type="ORF">FBU59_003975</name>
</gene>
<comment type="caution">
    <text evidence="1">The sequence shown here is derived from an EMBL/GenBank/DDBJ whole genome shotgun (WGS) entry which is preliminary data.</text>
</comment>
<accession>A0ACC1J6Z5</accession>
<keyword evidence="2" id="KW-1185">Reference proteome</keyword>
<proteinExistence type="predicted"/>
<reference evidence="1" key="1">
    <citation type="submission" date="2022-07" db="EMBL/GenBank/DDBJ databases">
        <title>Phylogenomic reconstructions and comparative analyses of Kickxellomycotina fungi.</title>
        <authorList>
            <person name="Reynolds N.K."/>
            <person name="Stajich J.E."/>
            <person name="Barry K."/>
            <person name="Grigoriev I.V."/>
            <person name="Crous P."/>
            <person name="Smith M.E."/>
        </authorList>
    </citation>
    <scope>NUCLEOTIDE SEQUENCE</scope>
    <source>
        <strain evidence="1">NRRL 5244</strain>
    </source>
</reference>
<evidence type="ECO:0000313" key="2">
    <source>
        <dbReference type="Proteomes" id="UP001150603"/>
    </source>
</evidence>
<evidence type="ECO:0000313" key="1">
    <source>
        <dbReference type="EMBL" id="KAJ1939891.1"/>
    </source>
</evidence>
<protein>
    <submittedName>
        <fullName evidence="1">Uncharacterized protein</fullName>
    </submittedName>
</protein>
<dbReference type="EMBL" id="JANBPW010002703">
    <property type="protein sequence ID" value="KAJ1939891.1"/>
    <property type="molecule type" value="Genomic_DNA"/>
</dbReference>
<name>A0ACC1J6Z5_9FUNG</name>